<dbReference type="GO" id="GO:0005774">
    <property type="term" value="C:vacuolar membrane"/>
    <property type="evidence" value="ECO:0007669"/>
    <property type="project" value="TreeGrafter"/>
</dbReference>
<dbReference type="GO" id="GO:1990130">
    <property type="term" value="C:GATOR1 complex"/>
    <property type="evidence" value="ECO:0007669"/>
    <property type="project" value="TreeGrafter"/>
</dbReference>
<dbReference type="GO" id="GO:0005096">
    <property type="term" value="F:GTPase activator activity"/>
    <property type="evidence" value="ECO:0007669"/>
    <property type="project" value="TreeGrafter"/>
</dbReference>
<gene>
    <name evidence="2" type="ORF">TPSB3V08_LOCUS8779</name>
</gene>
<protein>
    <recommendedName>
        <fullName evidence="3">Nitrogen permease regulator 2-like protein</fullName>
    </recommendedName>
</protein>
<dbReference type="PANTHER" id="PTHR12991:SF10">
    <property type="entry name" value="GATOR COMPLEX PROTEIN NPRL2"/>
    <property type="match status" value="1"/>
</dbReference>
<dbReference type="Pfam" id="PF06218">
    <property type="entry name" value="NPR2"/>
    <property type="match status" value="2"/>
</dbReference>
<dbReference type="GO" id="GO:0010508">
    <property type="term" value="P:positive regulation of autophagy"/>
    <property type="evidence" value="ECO:0007669"/>
    <property type="project" value="TreeGrafter"/>
</dbReference>
<organism evidence="2">
    <name type="scientific">Timema poppense</name>
    <name type="common">Walking stick</name>
    <dbReference type="NCBI Taxonomy" id="170557"/>
    <lineage>
        <taxon>Eukaryota</taxon>
        <taxon>Metazoa</taxon>
        <taxon>Ecdysozoa</taxon>
        <taxon>Arthropoda</taxon>
        <taxon>Hexapoda</taxon>
        <taxon>Insecta</taxon>
        <taxon>Pterygota</taxon>
        <taxon>Neoptera</taxon>
        <taxon>Polyneoptera</taxon>
        <taxon>Phasmatodea</taxon>
        <taxon>Timematodea</taxon>
        <taxon>Timematoidea</taxon>
        <taxon>Timematidae</taxon>
        <taxon>Timema</taxon>
    </lineage>
</organism>
<dbReference type="GO" id="GO:0034198">
    <property type="term" value="P:cellular response to amino acid starvation"/>
    <property type="evidence" value="ECO:0007669"/>
    <property type="project" value="TreeGrafter"/>
</dbReference>
<reference evidence="2" key="1">
    <citation type="submission" date="2020-11" db="EMBL/GenBank/DDBJ databases">
        <authorList>
            <person name="Tran Van P."/>
        </authorList>
    </citation>
    <scope>NUCLEOTIDE SEQUENCE</scope>
</reference>
<dbReference type="AlphaFoldDB" id="A0A7R9H9R2"/>
<dbReference type="EMBL" id="OD006508">
    <property type="protein sequence ID" value="CAD7413047.1"/>
    <property type="molecule type" value="Genomic_DNA"/>
</dbReference>
<dbReference type="InterPro" id="IPR009348">
    <property type="entry name" value="NPR2-like"/>
</dbReference>
<name>A0A7R9H9R2_TIMPO</name>
<dbReference type="PANTHER" id="PTHR12991">
    <property type="entry name" value="NITROGEN PERMEASE REGULATOR 2/TUMOR SUPPRESSOR CANDIDATE 4"/>
    <property type="match status" value="1"/>
</dbReference>
<proteinExistence type="inferred from homology"/>
<evidence type="ECO:0000313" key="2">
    <source>
        <dbReference type="EMBL" id="CAD7413047.1"/>
    </source>
</evidence>
<evidence type="ECO:0000256" key="1">
    <source>
        <dbReference type="ARBA" id="ARBA00008433"/>
    </source>
</evidence>
<comment type="similarity">
    <text evidence="1">Belongs to the NPR2 family.</text>
</comment>
<evidence type="ECO:0008006" key="3">
    <source>
        <dbReference type="Google" id="ProtNLM"/>
    </source>
</evidence>
<accession>A0A7R9H9R2</accession>
<dbReference type="GO" id="GO:1904262">
    <property type="term" value="P:negative regulation of TORC1 signaling"/>
    <property type="evidence" value="ECO:0007669"/>
    <property type="project" value="TreeGrafter"/>
</dbReference>
<sequence length="394" mass="45329">MELKRGGKQRLGRIAVPEDYVTKEIFDAVSVYIIPKPQLQRTILTVSRHHSEIPQRVFLHVLPDNEHEHQLTEWALADLPVGDLKDALDATLTGRKSSCVWSVMSKNVLGYKITGYPVRIDNTKYARNAYYFNLCFVCDSWARTVQYEPVVKKLSEYLVKDTTTMHLKVIKVAGDPPLIEDHHVPIFLMDQFSYNDQQWDLTTQQVIPFINGFNHVAKIAAEANVENNLVKACIQNLLYYGTVKLIPIFQYSNIYAATPELKNLTEKKAFQKECLEYVSKTSETLASFRDVFVFYCNMTHGTTLRDLCARFNPHFIHIDERKLVQFGLLHKLIRRIHKFPVCVGSSARSSPLPFLHQTFNGQSSYDEICCKMGISSRQLAEQIEDDPRILVIRK</sequence>